<dbReference type="Gene3D" id="2.60.120.200">
    <property type="match status" value="2"/>
</dbReference>
<name>A0A8X8BPL7_POLSE</name>
<dbReference type="AlphaFoldDB" id="A0A8X8BPL7"/>
<dbReference type="CDD" id="cd00110">
    <property type="entry name" value="LamG"/>
    <property type="match status" value="1"/>
</dbReference>
<dbReference type="SUPFAM" id="SSF49562">
    <property type="entry name" value="C2 domain (Calcium/lipid-binding domain, CaLB)"/>
    <property type="match status" value="2"/>
</dbReference>
<dbReference type="InterPro" id="IPR039360">
    <property type="entry name" value="Ras_GTPase"/>
</dbReference>
<dbReference type="SMART" id="SM00239">
    <property type="entry name" value="C2"/>
    <property type="match status" value="1"/>
</dbReference>
<feature type="non-terminal residue" evidence="7">
    <location>
        <position position="1"/>
    </location>
</feature>
<evidence type="ECO:0000313" key="7">
    <source>
        <dbReference type="EMBL" id="KAG2462269.1"/>
    </source>
</evidence>
<dbReference type="PROSITE" id="PS50025">
    <property type="entry name" value="LAM_G_DOMAIN"/>
    <property type="match status" value="2"/>
</dbReference>
<evidence type="ECO:0000259" key="3">
    <source>
        <dbReference type="PROSITE" id="PS50004"/>
    </source>
</evidence>
<evidence type="ECO:0000256" key="2">
    <source>
        <dbReference type="PROSITE-ProRule" id="PRU00122"/>
    </source>
</evidence>
<dbReference type="EMBL" id="JAATIS010004040">
    <property type="protein sequence ID" value="KAG2462269.1"/>
    <property type="molecule type" value="Genomic_DNA"/>
</dbReference>
<dbReference type="Gene3D" id="1.10.506.10">
    <property type="entry name" value="GTPase Activation - p120gap, domain 1"/>
    <property type="match status" value="2"/>
</dbReference>
<dbReference type="Proteomes" id="UP000886611">
    <property type="component" value="Unassembled WGS sequence"/>
</dbReference>
<sequence length="956" mass="109443">MSVSVQVNLVFGKNIVDYVQNLCQGNFDYLERLPDPLLLHIISFLDLEDLARLSQTSHKFEKEKVELLDLLRELKSYAAVACYYGINKSTAHYSDLEYCICEAKNLLPYPGPNKMRDCFCTVSLDQEEVFRTKVFEKSLSPFYGEDFYFEIPRNFQYLSFYVYDKSVFQRDLPLGKVAIRKEDLNKYSGKEHWFTLQSIDPNSEVQGKVHLEMKLHELITETGSVCQQLVIRVDIWNNGNLVQDVFLGETKIPVKNVKSGASHKAWYLLQPKDNGSKTPKADELGSLRLNITYIEDIVLPSMYYIPMRDLLLKSPDVKPISASCAHILGDICRDRYEAVLPVVRLLLHYGKLVPFITAIAEVELEQTQEANTIFRGNSLATRCLDDMMKIVGKHYLTVTLKPVIDEICDTNKPCEIDPVKFKEGDNADVNKSSFKETYMYDFFKSFQDETYIEEVKKFLDEISSTESKESSGVEETVILKESEVHRRVQGKKGFLRSNFKKQWLRLTTRELTYHKHPDACATIAVYQGPQKDQDDYSNFIIEDPRETFKTLKSIREVTEKLQEHHDMFKEKRSTIATYGSDFESSFELRTFDPEGIIFHGNMRTEESWFLLSLHDRFLQIHLHEGSSLIRISSGRVINDGHWKRISVAIKNSFILVSVDNDDIIKVNHLRDITQFQEETGVLKIGIGALLPNISVPVHINPSLDGCLRNWDWVKQDSKVLYQTIESSESRKCWDTIVPGSYFPGSGFAEFESLCKISLLFIIILYGFSFTTARFTIFHTNLSQAEVENWSLTVELSLTPVISNGVLFAVLDFQSNLSFSLCLNETQQLVALTIFGKTLESHGLPPNLCSGQSQEWCLTLANNTVSLKMAETEEKWIISEGEFQQLRETWEHPDSVIYLGGLPETMSASSTRTSYFHGCVHVKIQGKPIDMDMARKKHSDIRAHSCPAVALHVLENK</sequence>
<dbReference type="InterPro" id="IPR035892">
    <property type="entry name" value="C2_domain_sf"/>
</dbReference>
<gene>
    <name evidence="7" type="primary">Rasa2</name>
    <name evidence="7" type="ORF">GTO96_0000888</name>
</gene>
<dbReference type="SUPFAM" id="SSF48350">
    <property type="entry name" value="GTPase activation domain, GAP"/>
    <property type="match status" value="1"/>
</dbReference>
<dbReference type="GO" id="GO:0005096">
    <property type="term" value="F:GTPase activator activity"/>
    <property type="evidence" value="ECO:0007669"/>
    <property type="project" value="UniProtKB-KW"/>
</dbReference>
<dbReference type="Gene3D" id="1.20.1280.50">
    <property type="match status" value="1"/>
</dbReference>
<feature type="domain" description="C2" evidence="3">
    <location>
        <begin position="74"/>
        <end position="194"/>
    </location>
</feature>
<dbReference type="InterPro" id="IPR001791">
    <property type="entry name" value="Laminin_G"/>
</dbReference>
<comment type="caution">
    <text evidence="7">The sequence shown here is derived from an EMBL/GenBank/DDBJ whole genome shotgun (WGS) entry which is preliminary data.</text>
</comment>
<dbReference type="Pfam" id="PF00054">
    <property type="entry name" value="Laminin_G_1"/>
    <property type="match status" value="1"/>
</dbReference>
<comment type="caution">
    <text evidence="2">Lacks conserved residue(s) required for the propagation of feature annotation.</text>
</comment>
<evidence type="ECO:0000259" key="6">
    <source>
        <dbReference type="PROSITE" id="PS50181"/>
    </source>
</evidence>
<feature type="domain" description="Laminin G" evidence="5">
    <location>
        <begin position="558"/>
        <end position="732"/>
    </location>
</feature>
<evidence type="ECO:0000259" key="4">
    <source>
        <dbReference type="PROSITE" id="PS50018"/>
    </source>
</evidence>
<evidence type="ECO:0000259" key="5">
    <source>
        <dbReference type="PROSITE" id="PS50025"/>
    </source>
</evidence>
<feature type="domain" description="F-box" evidence="6">
    <location>
        <begin position="27"/>
        <end position="74"/>
    </location>
</feature>
<dbReference type="SMART" id="SM00323">
    <property type="entry name" value="RasGAP"/>
    <property type="match status" value="1"/>
</dbReference>
<dbReference type="Pfam" id="PF00616">
    <property type="entry name" value="RasGAP"/>
    <property type="match status" value="1"/>
</dbReference>
<dbReference type="InterPro" id="IPR001936">
    <property type="entry name" value="RasGAP_dom"/>
</dbReference>
<dbReference type="CDD" id="cd08401">
    <property type="entry name" value="C2A_RasA2_RasA3"/>
    <property type="match status" value="1"/>
</dbReference>
<dbReference type="InterPro" id="IPR008936">
    <property type="entry name" value="Rho_GTPase_activation_prot"/>
</dbReference>
<dbReference type="SMART" id="SM00282">
    <property type="entry name" value="LamG"/>
    <property type="match status" value="2"/>
</dbReference>
<dbReference type="InterPro" id="IPR013320">
    <property type="entry name" value="ConA-like_dom_sf"/>
</dbReference>
<keyword evidence="1" id="KW-0343">GTPase activation</keyword>
<dbReference type="PROSITE" id="PS50181">
    <property type="entry name" value="FBOX"/>
    <property type="match status" value="1"/>
</dbReference>
<dbReference type="InterPro" id="IPR000008">
    <property type="entry name" value="C2_dom"/>
</dbReference>
<dbReference type="Pfam" id="PF02210">
    <property type="entry name" value="Laminin_G_2"/>
    <property type="match status" value="1"/>
</dbReference>
<dbReference type="InterPro" id="IPR001810">
    <property type="entry name" value="F-box_dom"/>
</dbReference>
<dbReference type="SUPFAM" id="SSF49899">
    <property type="entry name" value="Concanavalin A-like lectins/glucanases"/>
    <property type="match status" value="2"/>
</dbReference>
<proteinExistence type="predicted"/>
<feature type="disulfide bond" evidence="2">
    <location>
        <begin position="918"/>
        <end position="945"/>
    </location>
</feature>
<dbReference type="Pfam" id="PF12937">
    <property type="entry name" value="F-box-like"/>
    <property type="match status" value="1"/>
</dbReference>
<dbReference type="PANTHER" id="PTHR10194:SF21">
    <property type="entry name" value="RAS GTPASE-ACTIVATING PROTEIN 2"/>
    <property type="match status" value="1"/>
</dbReference>
<dbReference type="Pfam" id="PF00168">
    <property type="entry name" value="C2"/>
    <property type="match status" value="2"/>
</dbReference>
<evidence type="ECO:0000256" key="1">
    <source>
        <dbReference type="ARBA" id="ARBA00022468"/>
    </source>
</evidence>
<dbReference type="PROSITE" id="PS50018">
    <property type="entry name" value="RAS_GTPASE_ACTIV_2"/>
    <property type="match status" value="1"/>
</dbReference>
<dbReference type="InterPro" id="IPR036047">
    <property type="entry name" value="F-box-like_dom_sf"/>
</dbReference>
<accession>A0A8X8BPL7</accession>
<organism evidence="7 8">
    <name type="scientific">Polypterus senegalus</name>
    <name type="common">Senegal bichir</name>
    <dbReference type="NCBI Taxonomy" id="55291"/>
    <lineage>
        <taxon>Eukaryota</taxon>
        <taxon>Metazoa</taxon>
        <taxon>Chordata</taxon>
        <taxon>Craniata</taxon>
        <taxon>Vertebrata</taxon>
        <taxon>Euteleostomi</taxon>
        <taxon>Actinopterygii</taxon>
        <taxon>Polypteriformes</taxon>
        <taxon>Polypteridae</taxon>
        <taxon>Polypterus</taxon>
    </lineage>
</organism>
<dbReference type="PANTHER" id="PTHR10194">
    <property type="entry name" value="RAS GTPASE-ACTIVATING PROTEINS"/>
    <property type="match status" value="1"/>
</dbReference>
<protein>
    <submittedName>
        <fullName evidence="7">RASA2 protein</fullName>
    </submittedName>
</protein>
<keyword evidence="8" id="KW-1185">Reference proteome</keyword>
<feature type="non-terminal residue" evidence="7">
    <location>
        <position position="956"/>
    </location>
</feature>
<feature type="domain" description="Ras-GAP" evidence="4">
    <location>
        <begin position="334"/>
        <end position="468"/>
    </location>
</feature>
<feature type="domain" description="Laminin G" evidence="5">
    <location>
        <begin position="768"/>
        <end position="945"/>
    </location>
</feature>
<reference evidence="7 8" key="1">
    <citation type="journal article" date="2021" name="Cell">
        <title>Tracing the genetic footprints of vertebrate landing in non-teleost ray-finned fishes.</title>
        <authorList>
            <person name="Bi X."/>
            <person name="Wang K."/>
            <person name="Yang L."/>
            <person name="Pan H."/>
            <person name="Jiang H."/>
            <person name="Wei Q."/>
            <person name="Fang M."/>
            <person name="Yu H."/>
            <person name="Zhu C."/>
            <person name="Cai Y."/>
            <person name="He Y."/>
            <person name="Gan X."/>
            <person name="Zeng H."/>
            <person name="Yu D."/>
            <person name="Zhu Y."/>
            <person name="Jiang H."/>
            <person name="Qiu Q."/>
            <person name="Yang H."/>
            <person name="Zhang Y.E."/>
            <person name="Wang W."/>
            <person name="Zhu M."/>
            <person name="He S."/>
            <person name="Zhang G."/>
        </authorList>
    </citation>
    <scope>NUCLEOTIDE SEQUENCE [LARGE SCALE GENOMIC DNA]</scope>
    <source>
        <strain evidence="7">Bchr_013</strain>
    </source>
</reference>
<dbReference type="PROSITE" id="PS50004">
    <property type="entry name" value="C2"/>
    <property type="match status" value="1"/>
</dbReference>
<dbReference type="SUPFAM" id="SSF81383">
    <property type="entry name" value="F-box domain"/>
    <property type="match status" value="1"/>
</dbReference>
<evidence type="ECO:0000313" key="8">
    <source>
        <dbReference type="Proteomes" id="UP000886611"/>
    </source>
</evidence>
<dbReference type="Gene3D" id="2.60.40.150">
    <property type="entry name" value="C2 domain"/>
    <property type="match status" value="2"/>
</dbReference>
<keyword evidence="2" id="KW-1015">Disulfide bond</keyword>